<sequence length="83" mass="9110">MLGNTLTINWTYSVFDTRGVSMSLSTLACGSTSCLCRRQWVVVPSTSRPRMKDDFRDNTVPSAARNIVVLVSIMCRVPPSPAS</sequence>
<evidence type="ECO:0000313" key="1">
    <source>
        <dbReference type="EMBL" id="KZV93312.1"/>
    </source>
</evidence>
<dbReference type="InParanoid" id="A0A165IF05"/>
<organism evidence="1 2">
    <name type="scientific">Exidia glandulosa HHB12029</name>
    <dbReference type="NCBI Taxonomy" id="1314781"/>
    <lineage>
        <taxon>Eukaryota</taxon>
        <taxon>Fungi</taxon>
        <taxon>Dikarya</taxon>
        <taxon>Basidiomycota</taxon>
        <taxon>Agaricomycotina</taxon>
        <taxon>Agaricomycetes</taxon>
        <taxon>Auriculariales</taxon>
        <taxon>Exidiaceae</taxon>
        <taxon>Exidia</taxon>
    </lineage>
</organism>
<proteinExistence type="predicted"/>
<reference evidence="1 2" key="1">
    <citation type="journal article" date="2016" name="Mol. Biol. Evol.">
        <title>Comparative Genomics of Early-Diverging Mushroom-Forming Fungi Provides Insights into the Origins of Lignocellulose Decay Capabilities.</title>
        <authorList>
            <person name="Nagy L.G."/>
            <person name="Riley R."/>
            <person name="Tritt A."/>
            <person name="Adam C."/>
            <person name="Daum C."/>
            <person name="Floudas D."/>
            <person name="Sun H."/>
            <person name="Yadav J.S."/>
            <person name="Pangilinan J."/>
            <person name="Larsson K.H."/>
            <person name="Matsuura K."/>
            <person name="Barry K."/>
            <person name="Labutti K."/>
            <person name="Kuo R."/>
            <person name="Ohm R.A."/>
            <person name="Bhattacharya S.S."/>
            <person name="Shirouzu T."/>
            <person name="Yoshinaga Y."/>
            <person name="Martin F.M."/>
            <person name="Grigoriev I.V."/>
            <person name="Hibbett D.S."/>
        </authorList>
    </citation>
    <scope>NUCLEOTIDE SEQUENCE [LARGE SCALE GENOMIC DNA]</scope>
    <source>
        <strain evidence="1 2">HHB12029</strain>
    </source>
</reference>
<name>A0A165IF05_EXIGL</name>
<accession>A0A165IF05</accession>
<protein>
    <submittedName>
        <fullName evidence="1">Uncharacterized protein</fullName>
    </submittedName>
</protein>
<keyword evidence="2" id="KW-1185">Reference proteome</keyword>
<gene>
    <name evidence="1" type="ORF">EXIGLDRAFT_51580</name>
</gene>
<evidence type="ECO:0000313" key="2">
    <source>
        <dbReference type="Proteomes" id="UP000077266"/>
    </source>
</evidence>
<dbReference type="EMBL" id="KV425992">
    <property type="protein sequence ID" value="KZV93312.1"/>
    <property type="molecule type" value="Genomic_DNA"/>
</dbReference>
<dbReference type="Proteomes" id="UP000077266">
    <property type="component" value="Unassembled WGS sequence"/>
</dbReference>
<dbReference type="AlphaFoldDB" id="A0A165IF05"/>